<keyword evidence="7 9" id="KW-0472">Membrane</keyword>
<keyword evidence="5 9" id="KW-0732">Signal</keyword>
<evidence type="ECO:0000256" key="8">
    <source>
        <dbReference type="ARBA" id="ARBA00037688"/>
    </source>
</evidence>
<dbReference type="GO" id="GO:0000421">
    <property type="term" value="C:autophagosome membrane"/>
    <property type="evidence" value="ECO:0007669"/>
    <property type="project" value="UniProtKB-SubCell"/>
</dbReference>
<dbReference type="GO" id="GO:0072657">
    <property type="term" value="P:protein localization to membrane"/>
    <property type="evidence" value="ECO:0007669"/>
    <property type="project" value="TreeGrafter"/>
</dbReference>
<dbReference type="GeneID" id="111140718"/>
<keyword evidence="10" id="KW-1185">Reference proteome</keyword>
<name>A0A2Y9IK69_ENHLU</name>
<feature type="signal peptide" evidence="9">
    <location>
        <begin position="1"/>
        <end position="32"/>
    </location>
</feature>
<evidence type="ECO:0000256" key="7">
    <source>
        <dbReference type="ARBA" id="ARBA00023136"/>
    </source>
</evidence>
<keyword evidence="4 9" id="KW-0812">Transmembrane</keyword>
<evidence type="ECO:0000256" key="6">
    <source>
        <dbReference type="ARBA" id="ARBA00022989"/>
    </source>
</evidence>
<organism evidence="10 11">
    <name type="scientific">Enhydra lutris kenyoni</name>
    <name type="common">northern sea otter</name>
    <dbReference type="NCBI Taxonomy" id="391180"/>
    <lineage>
        <taxon>Eukaryota</taxon>
        <taxon>Metazoa</taxon>
        <taxon>Chordata</taxon>
        <taxon>Craniata</taxon>
        <taxon>Vertebrata</taxon>
        <taxon>Euteleostomi</taxon>
        <taxon>Mammalia</taxon>
        <taxon>Eutheria</taxon>
        <taxon>Laurasiatheria</taxon>
        <taxon>Carnivora</taxon>
        <taxon>Caniformia</taxon>
        <taxon>Musteloidea</taxon>
        <taxon>Mustelidae</taxon>
        <taxon>Lutrinae</taxon>
        <taxon>Enhydra</taxon>
    </lineage>
</organism>
<proteinExistence type="inferred from homology"/>
<dbReference type="GO" id="GO:0005765">
    <property type="term" value="C:lysosomal membrane"/>
    <property type="evidence" value="ECO:0007669"/>
    <property type="project" value="UniProtKB-SubCell"/>
</dbReference>
<feature type="transmembrane region" description="Helical" evidence="9">
    <location>
        <begin position="306"/>
        <end position="327"/>
    </location>
</feature>
<evidence type="ECO:0000256" key="5">
    <source>
        <dbReference type="ARBA" id="ARBA00022729"/>
    </source>
</evidence>
<comment type="subcellular location">
    <subcellularLocation>
        <location evidence="2">Cytoplasmic vesicle</location>
        <location evidence="2">Autophagosome membrane</location>
        <topology evidence="2">Multi-pass membrane protein</topology>
    </subcellularLocation>
    <subcellularLocation>
        <location evidence="1">Lysosome membrane</location>
        <topology evidence="1">Multi-pass membrane protein</topology>
    </subcellularLocation>
</comment>
<comment type="similarity">
    <text evidence="3 9">Belongs to the nonaspanin (TM9SF) (TC 9.A.2) family.</text>
</comment>
<feature type="transmembrane region" description="Helical" evidence="9">
    <location>
        <begin position="513"/>
        <end position="534"/>
    </location>
</feature>
<dbReference type="PANTHER" id="PTHR10766">
    <property type="entry name" value="TRANSMEMBRANE 9 SUPERFAMILY PROTEIN"/>
    <property type="match status" value="1"/>
</dbReference>
<feature type="transmembrane region" description="Helical" evidence="9">
    <location>
        <begin position="436"/>
        <end position="457"/>
    </location>
</feature>
<dbReference type="Proteomes" id="UP000248482">
    <property type="component" value="Unplaced"/>
</dbReference>
<dbReference type="InterPro" id="IPR004240">
    <property type="entry name" value="EMP70"/>
</dbReference>
<feature type="transmembrane region" description="Helical" evidence="9">
    <location>
        <begin position="469"/>
        <end position="493"/>
    </location>
</feature>
<evidence type="ECO:0000256" key="4">
    <source>
        <dbReference type="ARBA" id="ARBA00022692"/>
    </source>
</evidence>
<sequence length="544" mass="62131">MTVLGQPRSWSCQWLPVLILLLGSGYEPGVEGVTHYKAGDPVILYVNKVGPYHNPQETYHYYQLPVCCPEKIRHKSLSLGEVLDGDRMAESLYEIRFRENVEKRILCHMQLNSAQVEQLRQAIEELYYFEFVVDDLPIRGFVGYMEESGFLPHSHKIGLWTHLDFHLEFHGDRIIFANVSVRDVKPHSLDGLRPDEFLGLTHTYSVRWSETSVERRSDRRRGDDGGFFPRTLEIHWLSIINSMVLVFLLVGFVAVILMRVLRNDLARYNLDEETTSAGSGDDFDQGDNGWKIIHTDVFRFPPYRGLLCAVLGVGAQFLALGTVPFFLTWSVVNSVHWANGSTQALPATTILLLLTVWLLVGFPLTVIGGIFGKNNASPFDAPCRTKNIAREIPPQPWYKSTLIHMTVGGFLPFSAISVELYYIFATVWGREQYTLYGILFFVFAILLSVGACISIALTYFQLSGEDYRWWWRSVLSVGSTGLFIFLYSVFYYARRSNMSGAVQTVEFFGYSLLTGYVFFLMLGTISFFSSLKFIRYIYVNLKMD</sequence>
<reference evidence="11" key="1">
    <citation type="submission" date="2025-08" db="UniProtKB">
        <authorList>
            <consortium name="RefSeq"/>
        </authorList>
    </citation>
    <scope>IDENTIFICATION</scope>
    <source>
        <tissue evidence="11">Blood</tissue>
    </source>
</reference>
<feature type="chain" id="PRO_5015798942" description="Transmembrane 9 superfamily member" evidence="9">
    <location>
        <begin position="33"/>
        <end position="544"/>
    </location>
</feature>
<feature type="transmembrane region" description="Helical" evidence="9">
    <location>
        <begin position="402"/>
        <end position="424"/>
    </location>
</feature>
<evidence type="ECO:0000313" key="11">
    <source>
        <dbReference type="RefSeq" id="XP_022348636.1"/>
    </source>
</evidence>
<dbReference type="RefSeq" id="XP_022348636.1">
    <property type="nucleotide sequence ID" value="XM_022492928.1"/>
</dbReference>
<comment type="function">
    <text evidence="8">Plays an essential role in autophagy.</text>
</comment>
<accession>A0A2Y9IK69</accession>
<feature type="transmembrane region" description="Helical" evidence="9">
    <location>
        <begin position="347"/>
        <end position="371"/>
    </location>
</feature>
<evidence type="ECO:0000313" key="10">
    <source>
        <dbReference type="Proteomes" id="UP000248482"/>
    </source>
</evidence>
<evidence type="ECO:0000256" key="2">
    <source>
        <dbReference type="ARBA" id="ARBA00004542"/>
    </source>
</evidence>
<keyword evidence="6 9" id="KW-1133">Transmembrane helix</keyword>
<gene>
    <name evidence="11" type="primary">LOC111140718</name>
</gene>
<comment type="caution">
    <text evidence="9">Lacks conserved residue(s) required for the propagation of feature annotation.</text>
</comment>
<protein>
    <recommendedName>
        <fullName evidence="9">Transmembrane 9 superfamily member</fullName>
    </recommendedName>
</protein>
<evidence type="ECO:0000256" key="1">
    <source>
        <dbReference type="ARBA" id="ARBA00004155"/>
    </source>
</evidence>
<evidence type="ECO:0000256" key="9">
    <source>
        <dbReference type="RuleBase" id="RU363079"/>
    </source>
</evidence>
<dbReference type="PANTHER" id="PTHR10766:SF177">
    <property type="entry name" value="TRANSMEMBRANE 9 SUPERFAMILY MEMBER 1"/>
    <property type="match status" value="1"/>
</dbReference>
<evidence type="ECO:0000256" key="3">
    <source>
        <dbReference type="ARBA" id="ARBA00005227"/>
    </source>
</evidence>
<feature type="transmembrane region" description="Helical" evidence="9">
    <location>
        <begin position="236"/>
        <end position="258"/>
    </location>
</feature>
<dbReference type="Pfam" id="PF02990">
    <property type="entry name" value="EMP70"/>
    <property type="match status" value="2"/>
</dbReference>
<dbReference type="AlphaFoldDB" id="A0A2Y9IK69"/>